<evidence type="ECO:0000313" key="8">
    <source>
        <dbReference type="EMBL" id="KAL3885694.1"/>
    </source>
</evidence>
<dbReference type="PANTHER" id="PTHR11640">
    <property type="entry name" value="NEPHRIN"/>
    <property type="match status" value="1"/>
</dbReference>
<evidence type="ECO:0000313" key="9">
    <source>
        <dbReference type="Proteomes" id="UP001634394"/>
    </source>
</evidence>
<dbReference type="SMART" id="SM00408">
    <property type="entry name" value="IGc2"/>
    <property type="match status" value="5"/>
</dbReference>
<dbReference type="InterPro" id="IPR003598">
    <property type="entry name" value="Ig_sub2"/>
</dbReference>
<comment type="subcellular location">
    <subcellularLocation>
        <location evidence="1">Membrane</location>
        <topology evidence="1">Single-pass type I membrane protein</topology>
    </subcellularLocation>
</comment>
<protein>
    <recommendedName>
        <fullName evidence="7">Ig-like domain-containing protein</fullName>
    </recommendedName>
</protein>
<accession>A0ABD3XHG1</accession>
<keyword evidence="6" id="KW-1133">Transmembrane helix</keyword>
<evidence type="ECO:0000259" key="7">
    <source>
        <dbReference type="PROSITE" id="PS50835"/>
    </source>
</evidence>
<keyword evidence="5" id="KW-0393">Immunoglobulin domain</keyword>
<dbReference type="SMART" id="SM00409">
    <property type="entry name" value="IG"/>
    <property type="match status" value="7"/>
</dbReference>
<dbReference type="GO" id="GO:0016020">
    <property type="term" value="C:membrane"/>
    <property type="evidence" value="ECO:0007669"/>
    <property type="project" value="UniProtKB-SubCell"/>
</dbReference>
<feature type="domain" description="Ig-like" evidence="7">
    <location>
        <begin position="392"/>
        <end position="459"/>
    </location>
</feature>
<proteinExistence type="predicted"/>
<dbReference type="InterPro" id="IPR013098">
    <property type="entry name" value="Ig_I-set"/>
</dbReference>
<organism evidence="8 9">
    <name type="scientific">Sinanodonta woodiana</name>
    <name type="common">Chinese pond mussel</name>
    <name type="synonym">Anodonta woodiana</name>
    <dbReference type="NCBI Taxonomy" id="1069815"/>
    <lineage>
        <taxon>Eukaryota</taxon>
        <taxon>Metazoa</taxon>
        <taxon>Spiralia</taxon>
        <taxon>Lophotrochozoa</taxon>
        <taxon>Mollusca</taxon>
        <taxon>Bivalvia</taxon>
        <taxon>Autobranchia</taxon>
        <taxon>Heteroconchia</taxon>
        <taxon>Palaeoheterodonta</taxon>
        <taxon>Unionida</taxon>
        <taxon>Unionoidea</taxon>
        <taxon>Unionidae</taxon>
        <taxon>Unioninae</taxon>
        <taxon>Sinanodonta</taxon>
    </lineage>
</organism>
<feature type="domain" description="Ig-like" evidence="7">
    <location>
        <begin position="301"/>
        <end position="377"/>
    </location>
</feature>
<keyword evidence="9" id="KW-1185">Reference proteome</keyword>
<dbReference type="EMBL" id="JBJQND010000002">
    <property type="protein sequence ID" value="KAL3885694.1"/>
    <property type="molecule type" value="Genomic_DNA"/>
</dbReference>
<evidence type="ECO:0000256" key="5">
    <source>
        <dbReference type="ARBA" id="ARBA00023319"/>
    </source>
</evidence>
<feature type="domain" description="Ig-like" evidence="7">
    <location>
        <begin position="477"/>
        <end position="561"/>
    </location>
</feature>
<dbReference type="PANTHER" id="PTHR11640:SF164">
    <property type="entry name" value="MAM DOMAIN-CONTAINING GLYCOSYLPHOSPHATIDYLINOSITOL ANCHOR PROTEIN 1"/>
    <property type="match status" value="1"/>
</dbReference>
<feature type="domain" description="Ig-like" evidence="7">
    <location>
        <begin position="125"/>
        <end position="206"/>
    </location>
</feature>
<evidence type="ECO:0000256" key="3">
    <source>
        <dbReference type="ARBA" id="ARBA00023157"/>
    </source>
</evidence>
<dbReference type="Proteomes" id="UP001634394">
    <property type="component" value="Unassembled WGS sequence"/>
</dbReference>
<feature type="domain" description="Ig-like" evidence="7">
    <location>
        <begin position="568"/>
        <end position="648"/>
    </location>
</feature>
<keyword evidence="4" id="KW-0325">Glycoprotein</keyword>
<evidence type="ECO:0000256" key="4">
    <source>
        <dbReference type="ARBA" id="ARBA00023180"/>
    </source>
</evidence>
<keyword evidence="2 6" id="KW-0472">Membrane</keyword>
<feature type="transmembrane region" description="Helical" evidence="6">
    <location>
        <begin position="764"/>
        <end position="786"/>
    </location>
</feature>
<evidence type="ECO:0000256" key="1">
    <source>
        <dbReference type="ARBA" id="ARBA00004479"/>
    </source>
</evidence>
<sequence length="1007" mass="113816">MWNKHSLHALGEYNDKLYLDEFGNIWMQNIRLSDERTYVLAQDTDMKVKLNVLVPPATYCKPIIERVQSRLRAYLNVTCGRPAASVYFHGYNKNQSEIQLIQGMEVGKYKACVEGPALAYEVMVPKIYLVQKHITDVSIVLKCQSIGKSTGRFIWRQNGFEINSDVKYSQTDEYLSIRHLKDVDQYVTYTCMVSGSRSESDPYRIQASGPTFINVQQNVKIVKEHDDLNISCIADCYPLCSVEWNKMDPFSNENQVLLEGEILLLRDITRYMSGNYSCKVNNLISGAFLEKSFSLDVSYGPDDISFNTSKTIIEVDEFDSITIVCTTMCFPVCRISWIETYKGTNIRSAELNLANVSTNGTYTCHATNPNVFKKTLSKSIHIIVKIDERLIPTIAIVRQNISSLTVVLHCRSSRVSTGIFLWWVNGCPVQSSDKYSTNSPFLSVRNLTFEDRNNSYTCREPETNLQSNPFRIEIYGPTFIKVNPKPVLIKEHEALNISCLTDCTPFCSCQWFKLHPSFEKRIDFSEDNILHITNITRDIAGNYSCKVHNIISGACQESIVSLDVLYGPDDILFNSSNNIIEMEEFDSITIMCTAECFPPCKISWTETFTDTVMDSVDLQLHNVKTNGTYTCHATNPNITKNTLSETITIQVKLDGPGNVTINTSKNGTEEYRLVCSADCFPPCQFRWTSSYTDTIIEGAELTLGNVTYNSIVTCHAINPIHMNATVSTTKNIMFNTENIYRMTSPKYQDQNITTASMHILSTEYVVYVVLGAAGTGLIVCVLVCLLKKHILCPVLSKVSNNTHNVHSNIDGTNEEATLSQLYWTIGNNTRGEFSTVLERDMNVELVEFIEPVQVDLVQSKEDINSSDHTLKTFKTYAHHLHSGTFKMRSRYLDSVRPEYNIDRNLDSISSDPSECNDYIHAIPSDPLDGESHTGSITSHSKTVNEYIDIISPDPVQYNHYIDHVPLDSLDLDGYLNPISSSCSEHDRSVDLIISHPGEHPDPFSFWN</sequence>
<dbReference type="InterPro" id="IPR036179">
    <property type="entry name" value="Ig-like_dom_sf"/>
</dbReference>
<evidence type="ECO:0000256" key="6">
    <source>
        <dbReference type="SAM" id="Phobius"/>
    </source>
</evidence>
<dbReference type="InterPro" id="IPR013783">
    <property type="entry name" value="Ig-like_fold"/>
</dbReference>
<dbReference type="InterPro" id="IPR007110">
    <property type="entry name" value="Ig-like_dom"/>
</dbReference>
<dbReference type="SUPFAM" id="SSF48726">
    <property type="entry name" value="Immunoglobulin"/>
    <property type="match status" value="5"/>
</dbReference>
<keyword evidence="3" id="KW-1015">Disulfide bond</keyword>
<dbReference type="AlphaFoldDB" id="A0ABD3XHG1"/>
<reference evidence="8 9" key="1">
    <citation type="submission" date="2024-11" db="EMBL/GenBank/DDBJ databases">
        <title>Chromosome-level genome assembly of the freshwater bivalve Anodonta woodiana.</title>
        <authorList>
            <person name="Chen X."/>
        </authorList>
    </citation>
    <scope>NUCLEOTIDE SEQUENCE [LARGE SCALE GENOMIC DNA]</scope>
    <source>
        <strain evidence="8">MN2024</strain>
        <tissue evidence="8">Gills</tissue>
    </source>
</reference>
<dbReference type="PROSITE" id="PS50835">
    <property type="entry name" value="IG_LIKE"/>
    <property type="match status" value="6"/>
</dbReference>
<dbReference type="Pfam" id="PF07679">
    <property type="entry name" value="I-set"/>
    <property type="match status" value="1"/>
</dbReference>
<feature type="domain" description="Ig-like" evidence="7">
    <location>
        <begin position="210"/>
        <end position="294"/>
    </location>
</feature>
<dbReference type="InterPro" id="IPR051275">
    <property type="entry name" value="Cell_adhesion_signaling"/>
</dbReference>
<comment type="caution">
    <text evidence="8">The sequence shown here is derived from an EMBL/GenBank/DDBJ whole genome shotgun (WGS) entry which is preliminary data.</text>
</comment>
<dbReference type="Gene3D" id="2.60.40.10">
    <property type="entry name" value="Immunoglobulins"/>
    <property type="match status" value="5"/>
</dbReference>
<dbReference type="InterPro" id="IPR003599">
    <property type="entry name" value="Ig_sub"/>
</dbReference>
<gene>
    <name evidence="8" type="ORF">ACJMK2_025740</name>
</gene>
<name>A0ABD3XHG1_SINWO</name>
<keyword evidence="6" id="KW-0812">Transmembrane</keyword>
<evidence type="ECO:0000256" key="2">
    <source>
        <dbReference type="ARBA" id="ARBA00023136"/>
    </source>
</evidence>